<evidence type="ECO:0000313" key="2">
    <source>
        <dbReference type="EMBL" id="NGN62867.1"/>
    </source>
</evidence>
<protein>
    <submittedName>
        <fullName evidence="2">Uncharacterized protein</fullName>
    </submittedName>
</protein>
<name>A0A6G4TV01_9ACTN</name>
<evidence type="ECO:0000313" key="3">
    <source>
        <dbReference type="Proteomes" id="UP000481583"/>
    </source>
</evidence>
<keyword evidence="1" id="KW-0472">Membrane</keyword>
<dbReference type="AlphaFoldDB" id="A0A6G4TV01"/>
<comment type="caution">
    <text evidence="2">The sequence shown here is derived from an EMBL/GenBank/DDBJ whole genome shotgun (WGS) entry which is preliminary data.</text>
</comment>
<keyword evidence="3" id="KW-1185">Reference proteome</keyword>
<sequence>MPVQSRPHATPRKPSGPGWPYVVLSVLLAAIGNNWTPDEVRTLGYVLLAIVAVGYAASRD</sequence>
<proteinExistence type="predicted"/>
<dbReference type="Proteomes" id="UP000481583">
    <property type="component" value="Unassembled WGS sequence"/>
</dbReference>
<evidence type="ECO:0000256" key="1">
    <source>
        <dbReference type="SAM" id="Phobius"/>
    </source>
</evidence>
<accession>A0A6G4TV01</accession>
<gene>
    <name evidence="2" type="ORF">G5C51_02980</name>
</gene>
<dbReference type="EMBL" id="JAAKZV010000006">
    <property type="protein sequence ID" value="NGN62867.1"/>
    <property type="molecule type" value="Genomic_DNA"/>
</dbReference>
<reference evidence="2 3" key="1">
    <citation type="submission" date="2020-02" db="EMBL/GenBank/DDBJ databases">
        <title>Whole-genome analyses of novel actinobacteria.</title>
        <authorList>
            <person name="Sahin N."/>
        </authorList>
    </citation>
    <scope>NUCLEOTIDE SEQUENCE [LARGE SCALE GENOMIC DNA]</scope>
    <source>
        <strain evidence="2 3">A7024</strain>
    </source>
</reference>
<feature type="transmembrane region" description="Helical" evidence="1">
    <location>
        <begin position="42"/>
        <end position="58"/>
    </location>
</feature>
<organism evidence="2 3">
    <name type="scientific">Streptomyces coryli</name>
    <dbReference type="NCBI Taxonomy" id="1128680"/>
    <lineage>
        <taxon>Bacteria</taxon>
        <taxon>Bacillati</taxon>
        <taxon>Actinomycetota</taxon>
        <taxon>Actinomycetes</taxon>
        <taxon>Kitasatosporales</taxon>
        <taxon>Streptomycetaceae</taxon>
        <taxon>Streptomyces</taxon>
    </lineage>
</organism>
<keyword evidence="1" id="KW-1133">Transmembrane helix</keyword>
<feature type="transmembrane region" description="Helical" evidence="1">
    <location>
        <begin position="18"/>
        <end position="36"/>
    </location>
</feature>
<dbReference type="RefSeq" id="WP_165231077.1">
    <property type="nucleotide sequence ID" value="NZ_JAAKZV010000006.1"/>
</dbReference>
<keyword evidence="1" id="KW-0812">Transmembrane</keyword>